<proteinExistence type="predicted"/>
<dbReference type="EMBL" id="MU404358">
    <property type="protein sequence ID" value="KAI1610258.1"/>
    <property type="molecule type" value="Genomic_DNA"/>
</dbReference>
<dbReference type="Proteomes" id="UP001203852">
    <property type="component" value="Unassembled WGS sequence"/>
</dbReference>
<accession>A0AAN6DQM2</accession>
<dbReference type="AlphaFoldDB" id="A0AAN6DQM2"/>
<evidence type="ECO:0000313" key="2">
    <source>
        <dbReference type="Proteomes" id="UP001203852"/>
    </source>
</evidence>
<organism evidence="1 2">
    <name type="scientific">Exophiala viscosa</name>
    <dbReference type="NCBI Taxonomy" id="2486360"/>
    <lineage>
        <taxon>Eukaryota</taxon>
        <taxon>Fungi</taxon>
        <taxon>Dikarya</taxon>
        <taxon>Ascomycota</taxon>
        <taxon>Pezizomycotina</taxon>
        <taxon>Eurotiomycetes</taxon>
        <taxon>Chaetothyriomycetidae</taxon>
        <taxon>Chaetothyriales</taxon>
        <taxon>Herpotrichiellaceae</taxon>
        <taxon>Exophiala</taxon>
    </lineage>
</organism>
<protein>
    <submittedName>
        <fullName evidence="1">Uncharacterized protein</fullName>
    </submittedName>
</protein>
<gene>
    <name evidence="1" type="ORF">EDD36DRAFT_421345</name>
</gene>
<reference evidence="1" key="1">
    <citation type="journal article" date="2022" name="bioRxiv">
        <title>Deciphering the potential niche of two novel black yeast fungi from a biological soil crust based on their genomes, phenotypes, and melanin regulation.</title>
        <authorList>
            <consortium name="DOE Joint Genome Institute"/>
            <person name="Carr E.C."/>
            <person name="Barton Q."/>
            <person name="Grambo S."/>
            <person name="Sullivan M."/>
            <person name="Renfro C.M."/>
            <person name="Kuo A."/>
            <person name="Pangilinan J."/>
            <person name="Lipzen A."/>
            <person name="Keymanesh K."/>
            <person name="Savage E."/>
            <person name="Barry K."/>
            <person name="Grigoriev I.V."/>
            <person name="Riekhof W.R."/>
            <person name="Harris S.S."/>
        </authorList>
    </citation>
    <scope>NUCLEOTIDE SEQUENCE</scope>
    <source>
        <strain evidence="1">JF 03-4F</strain>
    </source>
</reference>
<sequence length="335" mass="38845">MDQSQQGPTPPDFGPYETDACLLFYNDATPESNPRRLRIVKTLEGSPQEGFTYSCCMIVEDFTPLVRTTPDEIPNKRYVMKIFDSRYSRGLRKSFGCMDFTLELSKVVNNVDDAKLAEIHALTTQKISVRDSQNELLQYLFEEERIKPTITRFTLLGIALGEEGEEIREDENIELPTPDLAYQEGFLMIMQRLLYRHELEMFEQIKDLSYFPKLVATGSVCMIDTEQPKPDSKLRKFECPAIIMSLLPGESLASLVATNEDNRYRRYRGLPERDLSNSLKLTDDQWHTIHVRLHERAIYELWLRGIQHTDLRPLISCWCKTPLRLGILCLLILVR</sequence>
<keyword evidence="2" id="KW-1185">Reference proteome</keyword>
<name>A0AAN6DQM2_9EURO</name>
<evidence type="ECO:0000313" key="1">
    <source>
        <dbReference type="EMBL" id="KAI1610258.1"/>
    </source>
</evidence>
<comment type="caution">
    <text evidence="1">The sequence shown here is derived from an EMBL/GenBank/DDBJ whole genome shotgun (WGS) entry which is preliminary data.</text>
</comment>